<feature type="domain" description="F-box" evidence="1">
    <location>
        <begin position="27"/>
        <end position="64"/>
    </location>
</feature>
<evidence type="ECO:0000313" key="3">
    <source>
        <dbReference type="Proteomes" id="UP000027586"/>
    </source>
</evidence>
<dbReference type="InterPro" id="IPR036047">
    <property type="entry name" value="F-box-like_dom_sf"/>
</dbReference>
<keyword evidence="3" id="KW-1185">Reference proteome</keyword>
<proteinExistence type="predicted"/>
<dbReference type="SUPFAM" id="SSF81383">
    <property type="entry name" value="F-box domain"/>
    <property type="match status" value="1"/>
</dbReference>
<evidence type="ECO:0000259" key="1">
    <source>
        <dbReference type="PROSITE" id="PS50181"/>
    </source>
</evidence>
<dbReference type="AlphaFoldDB" id="A0A068SER8"/>
<protein>
    <recommendedName>
        <fullName evidence="1">F-box domain-containing protein</fullName>
    </recommendedName>
</protein>
<gene>
    <name evidence="2" type="ORF">LCOR_10561.1</name>
</gene>
<comment type="caution">
    <text evidence="2">The sequence shown here is derived from an EMBL/GenBank/DDBJ whole genome shotgun (WGS) entry which is preliminary data.</text>
</comment>
<dbReference type="VEuPathDB" id="FungiDB:LCOR_10561.1"/>
<dbReference type="EMBL" id="CBTN010000075">
    <property type="protein sequence ID" value="CDH59756.1"/>
    <property type="molecule type" value="Genomic_DNA"/>
</dbReference>
<dbReference type="CDD" id="cd09917">
    <property type="entry name" value="F-box_SF"/>
    <property type="match status" value="1"/>
</dbReference>
<accession>A0A068SER8</accession>
<dbReference type="OrthoDB" id="2238111at2759"/>
<dbReference type="Proteomes" id="UP000027586">
    <property type="component" value="Unassembled WGS sequence"/>
</dbReference>
<dbReference type="InterPro" id="IPR001810">
    <property type="entry name" value="F-box_dom"/>
</dbReference>
<sequence>MWWPLVRQTNDTPSMHVNNGKRSHRGWCILYDLPEDVLIVLLQYLDFVSLINLAHTSWRLRPVVCCVLRHYLLPKIQVSTVMDQEGRGIWTCRYQFYGLDLDEHEPRAVFAPIDPAHCHKRYRCDGSTAAPTLRQLVVFDKEGSISLMKKSRPLSIKSCGGVHRIHLLERQASLSYILQSDTNEQHCDYPSSKKNSLSSSTTTQQCRISPIELAIHVPLLSGNPTHHHQHRFWNRCTSFLGV</sequence>
<name>A0A068SER8_9FUNG</name>
<dbReference type="Pfam" id="PF00646">
    <property type="entry name" value="F-box"/>
    <property type="match status" value="1"/>
</dbReference>
<reference evidence="2" key="1">
    <citation type="submission" date="2013-08" db="EMBL/GenBank/DDBJ databases">
        <title>Gene expansion shapes genome architecture in the human pathogen Lichtheimia corymbifera: an evolutionary genomics analysis in the ancient terrestrial Mucorales (Mucoromycotina).</title>
        <authorList>
            <person name="Schwartze V.U."/>
            <person name="Winter S."/>
            <person name="Shelest E."/>
            <person name="Marcet-Houben M."/>
            <person name="Horn F."/>
            <person name="Wehner S."/>
            <person name="Hoffmann K."/>
            <person name="Riege K."/>
            <person name="Sammeth M."/>
            <person name="Nowrousian M."/>
            <person name="Valiante V."/>
            <person name="Linde J."/>
            <person name="Jacobsen I.D."/>
            <person name="Marz M."/>
            <person name="Brakhage A.A."/>
            <person name="Gabaldon T."/>
            <person name="Bocker S."/>
            <person name="Voigt K."/>
        </authorList>
    </citation>
    <scope>NUCLEOTIDE SEQUENCE [LARGE SCALE GENOMIC DNA]</scope>
    <source>
        <strain evidence="2">FSU 9682</strain>
    </source>
</reference>
<dbReference type="PROSITE" id="PS50181">
    <property type="entry name" value="FBOX"/>
    <property type="match status" value="1"/>
</dbReference>
<organism evidence="2 3">
    <name type="scientific">Lichtheimia corymbifera JMRC:FSU:9682</name>
    <dbReference type="NCBI Taxonomy" id="1263082"/>
    <lineage>
        <taxon>Eukaryota</taxon>
        <taxon>Fungi</taxon>
        <taxon>Fungi incertae sedis</taxon>
        <taxon>Mucoromycota</taxon>
        <taxon>Mucoromycotina</taxon>
        <taxon>Mucoromycetes</taxon>
        <taxon>Mucorales</taxon>
        <taxon>Lichtheimiaceae</taxon>
        <taxon>Lichtheimia</taxon>
    </lineage>
</organism>
<evidence type="ECO:0000313" key="2">
    <source>
        <dbReference type="EMBL" id="CDH59756.1"/>
    </source>
</evidence>